<evidence type="ECO:0000313" key="2">
    <source>
        <dbReference type="Proteomes" id="UP001143910"/>
    </source>
</evidence>
<sequence length="551" mass="62637">MHTHSAPAHSVQPPITRASLSELDVANIIHSPELRHAINFDPVLHFRPNLDGEKGRRKQDRANKFWHSLKMELSMFMADRDQFHATYGKANDCTLPNLLKAVKEIIQTLVPQSEHSLLDEGLDVELLIQQFHKGVADLEKLAQWLSALLKSHCAPMRDDWVDAMYKQLSSGNNNSDLDGIINGLRSLLNILEAMKLDAANHLIRCLRPALIEDTINFEYKFFLKHIEERNLDISSASQWYKDADARYAINGTQSTLNFGQTGVFFEALSRLILPSFPESYLPSTFFLDEERIFKLRSDMIDAINLEICMRMYQDLERTCRHKSSNFCTAPMLDNNALRCYSSPTTRFNFNQSHGTPRPSSLDFCTDDSRANLWHLSIKQRAYVARVGNESSDCMHILYRSLASLLQSVTPDLRGAARWQSISSLIALHIFRHTKAPESMLAPFEEKLGAIVCSTSSPLYQEIEKSLHTHLMSELNCRVREYRALSGVDLFTSATASRLQSSALGHENESERSNAVIRDIATRLAHLGVLHWRVWSPLLYTNEDYMAAASQN</sequence>
<keyword evidence="2" id="KW-1185">Reference proteome</keyword>
<accession>A0ACC1MRG3</accession>
<protein>
    <submittedName>
        <fullName evidence="1">Uncharacterized protein</fullName>
    </submittedName>
</protein>
<organism evidence="1 2">
    <name type="scientific">Zarea fungicola</name>
    <dbReference type="NCBI Taxonomy" id="93591"/>
    <lineage>
        <taxon>Eukaryota</taxon>
        <taxon>Fungi</taxon>
        <taxon>Dikarya</taxon>
        <taxon>Ascomycota</taxon>
        <taxon>Pezizomycotina</taxon>
        <taxon>Sordariomycetes</taxon>
        <taxon>Hypocreomycetidae</taxon>
        <taxon>Hypocreales</taxon>
        <taxon>Cordycipitaceae</taxon>
        <taxon>Zarea</taxon>
    </lineage>
</organism>
<dbReference type="Proteomes" id="UP001143910">
    <property type="component" value="Unassembled WGS sequence"/>
</dbReference>
<evidence type="ECO:0000313" key="1">
    <source>
        <dbReference type="EMBL" id="KAJ2969128.1"/>
    </source>
</evidence>
<dbReference type="EMBL" id="JANJQO010001818">
    <property type="protein sequence ID" value="KAJ2969128.1"/>
    <property type="molecule type" value="Genomic_DNA"/>
</dbReference>
<proteinExistence type="predicted"/>
<name>A0ACC1MRG3_9HYPO</name>
<gene>
    <name evidence="1" type="ORF">NQ176_g8834</name>
</gene>
<reference evidence="1" key="1">
    <citation type="submission" date="2022-08" db="EMBL/GenBank/DDBJ databases">
        <title>Genome Sequence of Lecanicillium fungicola.</title>
        <authorList>
            <person name="Buettner E."/>
        </authorList>
    </citation>
    <scope>NUCLEOTIDE SEQUENCE</scope>
    <source>
        <strain evidence="1">Babe33</strain>
    </source>
</reference>
<comment type="caution">
    <text evidence="1">The sequence shown here is derived from an EMBL/GenBank/DDBJ whole genome shotgun (WGS) entry which is preliminary data.</text>
</comment>